<dbReference type="AlphaFoldDB" id="A0A396J1M1"/>
<protein>
    <submittedName>
        <fullName evidence="2">Uncharacterized protein</fullName>
    </submittedName>
</protein>
<evidence type="ECO:0000313" key="3">
    <source>
        <dbReference type="Proteomes" id="UP000265566"/>
    </source>
</evidence>
<dbReference type="PANTHER" id="PTHR35130">
    <property type="entry name" value="MEDIATOR OF RNA POLYMERASE II TRANSCRIPTION SUBUNIT 16"/>
    <property type="match status" value="1"/>
</dbReference>
<feature type="region of interest" description="Disordered" evidence="1">
    <location>
        <begin position="55"/>
        <end position="80"/>
    </location>
</feature>
<dbReference type="EMBL" id="PSQE01000002">
    <property type="protein sequence ID" value="RHN71909.1"/>
    <property type="molecule type" value="Genomic_DNA"/>
</dbReference>
<feature type="region of interest" description="Disordered" evidence="1">
    <location>
        <begin position="178"/>
        <end position="201"/>
    </location>
</feature>
<reference evidence="3" key="1">
    <citation type="journal article" date="2018" name="Nat. Plants">
        <title>Whole-genome landscape of Medicago truncatula symbiotic genes.</title>
        <authorList>
            <person name="Pecrix Y."/>
            <person name="Staton S.E."/>
            <person name="Sallet E."/>
            <person name="Lelandais-Briere C."/>
            <person name="Moreau S."/>
            <person name="Carrere S."/>
            <person name="Blein T."/>
            <person name="Jardinaud M.F."/>
            <person name="Latrasse D."/>
            <person name="Zouine M."/>
            <person name="Zahm M."/>
            <person name="Kreplak J."/>
            <person name="Mayjonade B."/>
            <person name="Satge C."/>
            <person name="Perez M."/>
            <person name="Cauet S."/>
            <person name="Marande W."/>
            <person name="Chantry-Darmon C."/>
            <person name="Lopez-Roques C."/>
            <person name="Bouchez O."/>
            <person name="Berard A."/>
            <person name="Debelle F."/>
            <person name="Munos S."/>
            <person name="Bendahmane A."/>
            <person name="Berges H."/>
            <person name="Niebel A."/>
            <person name="Buitink J."/>
            <person name="Frugier F."/>
            <person name="Benhamed M."/>
            <person name="Crespi M."/>
            <person name="Gouzy J."/>
            <person name="Gamas P."/>
        </authorList>
    </citation>
    <scope>NUCLEOTIDE SEQUENCE [LARGE SCALE GENOMIC DNA]</scope>
    <source>
        <strain evidence="3">cv. Jemalong A17</strain>
    </source>
</reference>
<comment type="caution">
    <text evidence="2">The sequence shown here is derived from an EMBL/GenBank/DDBJ whole genome shotgun (WGS) entry which is preliminary data.</text>
</comment>
<gene>
    <name evidence="2" type="ORF">MtrunA17_Chr2g0281941</name>
</gene>
<evidence type="ECO:0000256" key="1">
    <source>
        <dbReference type="SAM" id="MobiDB-lite"/>
    </source>
</evidence>
<evidence type="ECO:0000313" key="2">
    <source>
        <dbReference type="EMBL" id="RHN71909.1"/>
    </source>
</evidence>
<dbReference type="Gramene" id="rna7560">
    <property type="protein sequence ID" value="RHN71909.1"/>
    <property type="gene ID" value="gene7560"/>
</dbReference>
<proteinExistence type="predicted"/>
<dbReference type="GO" id="GO:0006355">
    <property type="term" value="P:regulation of DNA-templated transcription"/>
    <property type="evidence" value="ECO:0007669"/>
    <property type="project" value="InterPro"/>
</dbReference>
<organism evidence="2 3">
    <name type="scientific">Medicago truncatula</name>
    <name type="common">Barrel medic</name>
    <name type="synonym">Medicago tribuloides</name>
    <dbReference type="NCBI Taxonomy" id="3880"/>
    <lineage>
        <taxon>Eukaryota</taxon>
        <taxon>Viridiplantae</taxon>
        <taxon>Streptophyta</taxon>
        <taxon>Embryophyta</taxon>
        <taxon>Tracheophyta</taxon>
        <taxon>Spermatophyta</taxon>
        <taxon>Magnoliopsida</taxon>
        <taxon>eudicotyledons</taxon>
        <taxon>Gunneridae</taxon>
        <taxon>Pentapetalae</taxon>
        <taxon>rosids</taxon>
        <taxon>fabids</taxon>
        <taxon>Fabales</taxon>
        <taxon>Fabaceae</taxon>
        <taxon>Papilionoideae</taxon>
        <taxon>50 kb inversion clade</taxon>
        <taxon>NPAAA clade</taxon>
        <taxon>Hologalegina</taxon>
        <taxon>IRL clade</taxon>
        <taxon>Trifolieae</taxon>
        <taxon>Medicago</taxon>
    </lineage>
</organism>
<dbReference type="Proteomes" id="UP000265566">
    <property type="component" value="Chromosome 2"/>
</dbReference>
<dbReference type="InterPro" id="IPR038836">
    <property type="entry name" value="MED16"/>
</dbReference>
<dbReference type="GO" id="GO:0016592">
    <property type="term" value="C:mediator complex"/>
    <property type="evidence" value="ECO:0007669"/>
    <property type="project" value="InterPro"/>
</dbReference>
<name>A0A396J1M1_MEDTR</name>
<dbReference type="PANTHER" id="PTHR35130:SF1">
    <property type="entry name" value="MEDIATOR OF RNA POLYMERASE II TRANSCRIPTION SUBUNIT 16"/>
    <property type="match status" value="1"/>
</dbReference>
<sequence length="281" mass="30198">MAVEPALNSCIQAYVDSVLDLALSFFTRLRCYAKFCRTLASQAATAGNVSNQNMVASPAQNSTTPETSQGGENGTTISGGSTQMNAWVQEAIAKISSTSDGVSNLTPTSPIGGPSSLMPISINTETFPGTPAVRLIGDCHFLQRLCQLLFFCFFFKRSQLVLYMNGLRRTAETSLVRSDDGQTGRAGQIVHGSKGGEEPSLGHIRLGTGNSGQGYSFKEVKVIFQVLMDLCRRTSGLQHPLPVSQVGSNNIQVRLHYIEGNYTVLPEVLEASLATQVHVTF</sequence>
<accession>A0A396J1M1</accession>